<reference evidence="1" key="1">
    <citation type="submission" date="2023-11" db="EMBL/GenBank/DDBJ databases">
        <title>Gracilibacillus pellucida a moderately halophilic bacterium isolated from saline soil in Xinjiang province.</title>
        <authorList>
            <person name="Zhang Z."/>
            <person name="Tan F."/>
            <person name="Wang Y."/>
            <person name="Xia M."/>
        </authorList>
    </citation>
    <scope>NUCLEOTIDE SEQUENCE</scope>
    <source>
        <strain evidence="1">S3-1-1</strain>
    </source>
</reference>
<evidence type="ECO:0000313" key="2">
    <source>
        <dbReference type="Proteomes" id="UP001277972"/>
    </source>
</evidence>
<comment type="caution">
    <text evidence="1">The sequence shown here is derived from an EMBL/GenBank/DDBJ whole genome shotgun (WGS) entry which is preliminary data.</text>
</comment>
<gene>
    <name evidence="1" type="ORF">SH601_17080</name>
</gene>
<protein>
    <submittedName>
        <fullName evidence="1">N-acetylmuramoyl-L-alanine amidase</fullName>
    </submittedName>
</protein>
<proteinExistence type="predicted"/>
<evidence type="ECO:0000313" key="1">
    <source>
        <dbReference type="EMBL" id="MDX8047675.1"/>
    </source>
</evidence>
<accession>A0ACC6M9Q6</accession>
<name>A0ACC6M9Q6_9BACI</name>
<keyword evidence="2" id="KW-1185">Reference proteome</keyword>
<dbReference type="Proteomes" id="UP001277972">
    <property type="component" value="Unassembled WGS sequence"/>
</dbReference>
<organism evidence="1 2">
    <name type="scientific">Gracilibacillus pellucidus</name>
    <dbReference type="NCBI Taxonomy" id="3095368"/>
    <lineage>
        <taxon>Bacteria</taxon>
        <taxon>Bacillati</taxon>
        <taxon>Bacillota</taxon>
        <taxon>Bacilli</taxon>
        <taxon>Bacillales</taxon>
        <taxon>Bacillaceae</taxon>
        <taxon>Gracilibacillus</taxon>
    </lineage>
</organism>
<dbReference type="EMBL" id="JAWZSR010000019">
    <property type="protein sequence ID" value="MDX8047675.1"/>
    <property type="molecule type" value="Genomic_DNA"/>
</dbReference>
<sequence length="286" mass="32681">MKWKLFILITLCFTVMFSLVFILYAKTGQIDGMNVNVRSGPGVEFDVITQVHTPENYEILEETGNWAKIEMDEVEGWIHQDYYSIEESSKKGNNINHSSKTIKHSVENLYRKKIVIDPGHGDRDTGAIGVSGQHESDYTLKTAKILQEVLEEAGAEVLLTRETDRYVPLTSRTTFANLMKADVFLSIHYNSTPELPTANGIDTYYMARRDKQLAQFVHQEIIHETLVTDRGIEERDLHVLRTNHLPSLLLELGFISNEKEEKNIQSRAHLRAISRGIARGLSLYFQ</sequence>